<evidence type="ECO:0000256" key="5">
    <source>
        <dbReference type="ARBA" id="ARBA00022692"/>
    </source>
</evidence>
<evidence type="ECO:0000313" key="14">
    <source>
        <dbReference type="Proteomes" id="UP000184188"/>
    </source>
</evidence>
<evidence type="ECO:0000256" key="11">
    <source>
        <dbReference type="SAM" id="Phobius"/>
    </source>
</evidence>
<dbReference type="PROSITE" id="PS50850">
    <property type="entry name" value="MFS"/>
    <property type="match status" value="1"/>
</dbReference>
<keyword evidence="7" id="KW-0408">Iron</keyword>
<sequence length="605" mass="65297">MGLMTALKAQLSPSGAGDTPTPASPSATADEKQPEMMKSIEGTLQQQNIYTDPEIAGAAKIEAIESVWGKRGRYMLYLGLAMMMIIFELDNSTVGTYLTYATSSFDELSMLSTLTTAASIILAVFKPPIAKMSDVIGRGETYIFTVSCFILSYILCASSATINVYAGGYVLYAIGQSGTAMLDAILICDLTSMRWRGFSYNIIYLPFLITPWISGVIVDSVVDGIGWRWGIGMFAILMPVCAATIITTLLVFQRRAKRAGLVLVERITIYEFCSRIDLGGTILLSGGFAMILLPITLAATTTSKWQTPWVDVLVALGVVALICLYPYEKWVAKHPVVPVRYFSNLAVVIPVLIACLDNMGFGSTHTYLYAWSIVSHNMSARNALYLAYVNGVVQCLTGMLVGTLMYRTRSFKWIGVAGAIIRLIGYGVMIRLRTNHSSVAELFVVQFIQGIGSGIIETVNIVCSQIVVPHAELAQVTALIFLGAFLGDGIGAAIAGGIYTDTLRGRLAHHLGSSANATEINELYDSITGVLPTWGTPERLAVDEAYSDVITIAALALSVPVVVLAFFMPNNRLGDGRNLMEGVEPTETKQPEAAVTDAPIELAEK</sequence>
<dbReference type="InterPro" id="IPR036259">
    <property type="entry name" value="MFS_trans_sf"/>
</dbReference>
<gene>
    <name evidence="13" type="ORF">ASPZODRAFT_1158477</name>
</gene>
<comment type="similarity">
    <text evidence="2">Belongs to the major facilitator superfamily.</text>
</comment>
<dbReference type="Proteomes" id="UP000184188">
    <property type="component" value="Unassembled WGS sequence"/>
</dbReference>
<accession>A0A1L9ST46</accession>
<dbReference type="InterPro" id="IPR011701">
    <property type="entry name" value="MFS"/>
</dbReference>
<dbReference type="SUPFAM" id="SSF103473">
    <property type="entry name" value="MFS general substrate transporter"/>
    <property type="match status" value="1"/>
</dbReference>
<evidence type="ECO:0000256" key="6">
    <source>
        <dbReference type="ARBA" id="ARBA00022989"/>
    </source>
</evidence>
<dbReference type="GO" id="GO:0005886">
    <property type="term" value="C:plasma membrane"/>
    <property type="evidence" value="ECO:0007669"/>
    <property type="project" value="TreeGrafter"/>
</dbReference>
<dbReference type="PANTHER" id="PTHR23501">
    <property type="entry name" value="MAJOR FACILITATOR SUPERFAMILY"/>
    <property type="match status" value="1"/>
</dbReference>
<dbReference type="EMBL" id="KV878337">
    <property type="protein sequence ID" value="OJJ50379.1"/>
    <property type="molecule type" value="Genomic_DNA"/>
</dbReference>
<name>A0A1L9ST46_9EURO</name>
<feature type="transmembrane region" description="Helical" evidence="11">
    <location>
        <begin position="74"/>
        <end position="89"/>
    </location>
</feature>
<dbReference type="GeneID" id="34607587"/>
<evidence type="ECO:0000256" key="4">
    <source>
        <dbReference type="ARBA" id="ARBA00022496"/>
    </source>
</evidence>
<keyword evidence="6 11" id="KW-1133">Transmembrane helix</keyword>
<feature type="transmembrane region" description="Helical" evidence="11">
    <location>
        <begin position="339"/>
        <end position="363"/>
    </location>
</feature>
<feature type="transmembrane region" description="Helical" evidence="11">
    <location>
        <begin position="413"/>
        <end position="432"/>
    </location>
</feature>
<evidence type="ECO:0000313" key="13">
    <source>
        <dbReference type="EMBL" id="OJJ50379.1"/>
    </source>
</evidence>
<evidence type="ECO:0000256" key="3">
    <source>
        <dbReference type="ARBA" id="ARBA00022448"/>
    </source>
</evidence>
<evidence type="ECO:0000259" key="12">
    <source>
        <dbReference type="PROSITE" id="PS50850"/>
    </source>
</evidence>
<dbReference type="OrthoDB" id="2241241at2759"/>
<feature type="region of interest" description="Disordered" evidence="10">
    <location>
        <begin position="9"/>
        <end position="34"/>
    </location>
</feature>
<evidence type="ECO:0000256" key="8">
    <source>
        <dbReference type="ARBA" id="ARBA00023065"/>
    </source>
</evidence>
<evidence type="ECO:0000256" key="9">
    <source>
        <dbReference type="ARBA" id="ARBA00023136"/>
    </source>
</evidence>
<feature type="transmembrane region" description="Helical" evidence="11">
    <location>
        <begin position="479"/>
        <end position="499"/>
    </location>
</feature>
<dbReference type="GO" id="GO:0015343">
    <property type="term" value="F:siderophore-iron transmembrane transporter activity"/>
    <property type="evidence" value="ECO:0007669"/>
    <property type="project" value="TreeGrafter"/>
</dbReference>
<feature type="domain" description="Major facilitator superfamily (MFS) profile" evidence="12">
    <location>
        <begin position="76"/>
        <end position="572"/>
    </location>
</feature>
<feature type="transmembrane region" description="Helical" evidence="11">
    <location>
        <begin position="166"/>
        <end position="186"/>
    </location>
</feature>
<keyword evidence="5 11" id="KW-0812">Transmembrane</keyword>
<feature type="transmembrane region" description="Helical" evidence="11">
    <location>
        <begin position="444"/>
        <end position="467"/>
    </location>
</feature>
<feature type="transmembrane region" description="Helical" evidence="11">
    <location>
        <begin position="109"/>
        <end position="129"/>
    </location>
</feature>
<feature type="transmembrane region" description="Helical" evidence="11">
    <location>
        <begin position="229"/>
        <end position="252"/>
    </location>
</feature>
<evidence type="ECO:0000256" key="2">
    <source>
        <dbReference type="ARBA" id="ARBA00008335"/>
    </source>
</evidence>
<dbReference type="AlphaFoldDB" id="A0A1L9ST46"/>
<keyword evidence="8" id="KW-0406">Ion transport</keyword>
<feature type="transmembrane region" description="Helical" evidence="11">
    <location>
        <begin position="198"/>
        <end position="217"/>
    </location>
</feature>
<organism evidence="13 14">
    <name type="scientific">Penicilliopsis zonata CBS 506.65</name>
    <dbReference type="NCBI Taxonomy" id="1073090"/>
    <lineage>
        <taxon>Eukaryota</taxon>
        <taxon>Fungi</taxon>
        <taxon>Dikarya</taxon>
        <taxon>Ascomycota</taxon>
        <taxon>Pezizomycotina</taxon>
        <taxon>Eurotiomycetes</taxon>
        <taxon>Eurotiomycetidae</taxon>
        <taxon>Eurotiales</taxon>
        <taxon>Aspergillaceae</taxon>
        <taxon>Penicilliopsis</taxon>
    </lineage>
</organism>
<dbReference type="PANTHER" id="PTHR23501:SF200">
    <property type="entry name" value="TRANSPORTER, PUTATIVE (AFU_ORTHOLOGUE AFUA_3G01360)-RELATED"/>
    <property type="match status" value="1"/>
</dbReference>
<evidence type="ECO:0000256" key="7">
    <source>
        <dbReference type="ARBA" id="ARBA00023004"/>
    </source>
</evidence>
<feature type="transmembrane region" description="Helical" evidence="11">
    <location>
        <begin position="383"/>
        <end position="406"/>
    </location>
</feature>
<keyword evidence="4" id="KW-0410">Iron transport</keyword>
<dbReference type="Pfam" id="PF07690">
    <property type="entry name" value="MFS_1"/>
    <property type="match status" value="1"/>
</dbReference>
<dbReference type="STRING" id="1073090.A0A1L9ST46"/>
<feature type="transmembrane region" description="Helical" evidence="11">
    <location>
        <begin position="309"/>
        <end position="327"/>
    </location>
</feature>
<protein>
    <recommendedName>
        <fullName evidence="12">Major facilitator superfamily (MFS) profile domain-containing protein</fullName>
    </recommendedName>
</protein>
<evidence type="ECO:0000256" key="10">
    <source>
        <dbReference type="SAM" id="MobiDB-lite"/>
    </source>
</evidence>
<keyword evidence="14" id="KW-1185">Reference proteome</keyword>
<feature type="transmembrane region" description="Helical" evidence="11">
    <location>
        <begin position="272"/>
        <end position="297"/>
    </location>
</feature>
<feature type="region of interest" description="Disordered" evidence="10">
    <location>
        <begin position="577"/>
        <end position="605"/>
    </location>
</feature>
<dbReference type="InterPro" id="IPR020846">
    <property type="entry name" value="MFS_dom"/>
</dbReference>
<feature type="transmembrane region" description="Helical" evidence="11">
    <location>
        <begin position="549"/>
        <end position="568"/>
    </location>
</feature>
<dbReference type="RefSeq" id="XP_022584889.1">
    <property type="nucleotide sequence ID" value="XM_022721122.1"/>
</dbReference>
<evidence type="ECO:0000256" key="1">
    <source>
        <dbReference type="ARBA" id="ARBA00004141"/>
    </source>
</evidence>
<keyword evidence="9 11" id="KW-0472">Membrane</keyword>
<reference evidence="14" key="1">
    <citation type="journal article" date="2017" name="Genome Biol.">
        <title>Comparative genomics reveals high biological diversity and specific adaptations in the industrially and medically important fungal genus Aspergillus.</title>
        <authorList>
            <person name="de Vries R.P."/>
            <person name="Riley R."/>
            <person name="Wiebenga A."/>
            <person name="Aguilar-Osorio G."/>
            <person name="Amillis S."/>
            <person name="Uchima C.A."/>
            <person name="Anderluh G."/>
            <person name="Asadollahi M."/>
            <person name="Askin M."/>
            <person name="Barry K."/>
            <person name="Battaglia E."/>
            <person name="Bayram O."/>
            <person name="Benocci T."/>
            <person name="Braus-Stromeyer S.A."/>
            <person name="Caldana C."/>
            <person name="Canovas D."/>
            <person name="Cerqueira G.C."/>
            <person name="Chen F."/>
            <person name="Chen W."/>
            <person name="Choi C."/>
            <person name="Clum A."/>
            <person name="Dos Santos R.A."/>
            <person name="Damasio A.R."/>
            <person name="Diallinas G."/>
            <person name="Emri T."/>
            <person name="Fekete E."/>
            <person name="Flipphi M."/>
            <person name="Freyberg S."/>
            <person name="Gallo A."/>
            <person name="Gournas C."/>
            <person name="Habgood R."/>
            <person name="Hainaut M."/>
            <person name="Harispe M.L."/>
            <person name="Henrissat B."/>
            <person name="Hilden K.S."/>
            <person name="Hope R."/>
            <person name="Hossain A."/>
            <person name="Karabika E."/>
            <person name="Karaffa L."/>
            <person name="Karanyi Z."/>
            <person name="Krasevec N."/>
            <person name="Kuo A."/>
            <person name="Kusch H."/>
            <person name="LaButti K."/>
            <person name="Lagendijk E.L."/>
            <person name="Lapidus A."/>
            <person name="Levasseur A."/>
            <person name="Lindquist E."/>
            <person name="Lipzen A."/>
            <person name="Logrieco A.F."/>
            <person name="MacCabe A."/>
            <person name="Maekelae M.R."/>
            <person name="Malavazi I."/>
            <person name="Melin P."/>
            <person name="Meyer V."/>
            <person name="Mielnichuk N."/>
            <person name="Miskei M."/>
            <person name="Molnar A.P."/>
            <person name="Mule G."/>
            <person name="Ngan C.Y."/>
            <person name="Orejas M."/>
            <person name="Orosz E."/>
            <person name="Ouedraogo J.P."/>
            <person name="Overkamp K.M."/>
            <person name="Park H.-S."/>
            <person name="Perrone G."/>
            <person name="Piumi F."/>
            <person name="Punt P.J."/>
            <person name="Ram A.F."/>
            <person name="Ramon A."/>
            <person name="Rauscher S."/>
            <person name="Record E."/>
            <person name="Riano-Pachon D.M."/>
            <person name="Robert V."/>
            <person name="Roehrig J."/>
            <person name="Ruller R."/>
            <person name="Salamov A."/>
            <person name="Salih N.S."/>
            <person name="Samson R.A."/>
            <person name="Sandor E."/>
            <person name="Sanguinetti M."/>
            <person name="Schuetze T."/>
            <person name="Sepcic K."/>
            <person name="Shelest E."/>
            <person name="Sherlock G."/>
            <person name="Sophianopoulou V."/>
            <person name="Squina F.M."/>
            <person name="Sun H."/>
            <person name="Susca A."/>
            <person name="Todd R.B."/>
            <person name="Tsang A."/>
            <person name="Unkles S.E."/>
            <person name="van de Wiele N."/>
            <person name="van Rossen-Uffink D."/>
            <person name="Oliveira J.V."/>
            <person name="Vesth T.C."/>
            <person name="Visser J."/>
            <person name="Yu J.-H."/>
            <person name="Zhou M."/>
            <person name="Andersen M.R."/>
            <person name="Archer D.B."/>
            <person name="Baker S.E."/>
            <person name="Benoit I."/>
            <person name="Brakhage A.A."/>
            <person name="Braus G.H."/>
            <person name="Fischer R."/>
            <person name="Frisvad J.C."/>
            <person name="Goldman G.H."/>
            <person name="Houbraken J."/>
            <person name="Oakley B."/>
            <person name="Pocsi I."/>
            <person name="Scazzocchio C."/>
            <person name="Seiboth B."/>
            <person name="vanKuyk P.A."/>
            <person name="Wortman J."/>
            <person name="Dyer P.S."/>
            <person name="Grigoriev I.V."/>
        </authorList>
    </citation>
    <scope>NUCLEOTIDE SEQUENCE [LARGE SCALE GENOMIC DNA]</scope>
    <source>
        <strain evidence="14">CBS 506.65</strain>
    </source>
</reference>
<dbReference type="FunFam" id="1.20.1250.20:FF:000611">
    <property type="entry name" value="Siderochrome-iron transporter MirC"/>
    <property type="match status" value="1"/>
</dbReference>
<dbReference type="Gene3D" id="1.20.1250.20">
    <property type="entry name" value="MFS general substrate transporter like domains"/>
    <property type="match status" value="2"/>
</dbReference>
<feature type="transmembrane region" description="Helical" evidence="11">
    <location>
        <begin position="141"/>
        <end position="160"/>
    </location>
</feature>
<comment type="subcellular location">
    <subcellularLocation>
        <location evidence="1">Membrane</location>
        <topology evidence="1">Multi-pass membrane protein</topology>
    </subcellularLocation>
</comment>
<keyword evidence="3" id="KW-0813">Transport</keyword>
<proteinExistence type="inferred from homology"/>
<dbReference type="VEuPathDB" id="FungiDB:ASPZODRAFT_1158477"/>